<dbReference type="Proteomes" id="UP000286045">
    <property type="component" value="Unassembled WGS sequence"/>
</dbReference>
<comment type="caution">
    <text evidence="8">The sequence shown here is derived from an EMBL/GenBank/DDBJ whole genome shotgun (WGS) entry which is preliminary data.</text>
</comment>
<dbReference type="EMBL" id="RYZI01000110">
    <property type="protein sequence ID" value="RWA10551.1"/>
    <property type="molecule type" value="Genomic_DNA"/>
</dbReference>
<keyword evidence="9" id="KW-1185">Reference proteome</keyword>
<evidence type="ECO:0000313" key="8">
    <source>
        <dbReference type="EMBL" id="RWA10551.1"/>
    </source>
</evidence>
<evidence type="ECO:0000259" key="6">
    <source>
        <dbReference type="Pfam" id="PF23239"/>
    </source>
</evidence>
<dbReference type="PANTHER" id="PTHR10039:SF5">
    <property type="entry name" value="NACHT DOMAIN-CONTAINING PROTEIN"/>
    <property type="match status" value="1"/>
</dbReference>
<feature type="region of interest" description="Disordered" evidence="3">
    <location>
        <begin position="34"/>
        <end position="72"/>
    </location>
</feature>
<dbReference type="STRING" id="363999.A0A439D826"/>
<dbReference type="Pfam" id="PF17100">
    <property type="entry name" value="NACHT_N"/>
    <property type="match status" value="1"/>
</dbReference>
<dbReference type="Pfam" id="PF23239">
    <property type="entry name" value="DUF7069"/>
    <property type="match status" value="1"/>
</dbReference>
<proteinExistence type="predicted"/>
<dbReference type="SMART" id="SM00248">
    <property type="entry name" value="ANK"/>
    <property type="match status" value="7"/>
</dbReference>
<evidence type="ECO:0000259" key="5">
    <source>
        <dbReference type="Pfam" id="PF22939"/>
    </source>
</evidence>
<protein>
    <submittedName>
        <fullName evidence="8">Uncharacterized protein</fullName>
    </submittedName>
</protein>
<dbReference type="Pfam" id="PF24883">
    <property type="entry name" value="NPHP3_N"/>
    <property type="match status" value="1"/>
</dbReference>
<evidence type="ECO:0000256" key="3">
    <source>
        <dbReference type="SAM" id="MobiDB-lite"/>
    </source>
</evidence>
<dbReference type="SUPFAM" id="SSF48403">
    <property type="entry name" value="Ankyrin repeat"/>
    <property type="match status" value="1"/>
</dbReference>
<dbReference type="Pfam" id="PF22939">
    <property type="entry name" value="WHD_GPIID"/>
    <property type="match status" value="1"/>
</dbReference>
<feature type="domain" description="NWD NACHT-NTPase N-terminal" evidence="4">
    <location>
        <begin position="106"/>
        <end position="355"/>
    </location>
</feature>
<keyword evidence="1" id="KW-0677">Repeat</keyword>
<evidence type="ECO:0000256" key="2">
    <source>
        <dbReference type="PROSITE-ProRule" id="PRU00023"/>
    </source>
</evidence>
<feature type="repeat" description="ANK" evidence="2">
    <location>
        <begin position="970"/>
        <end position="991"/>
    </location>
</feature>
<feature type="repeat" description="ANK" evidence="2">
    <location>
        <begin position="936"/>
        <end position="960"/>
    </location>
</feature>
<feature type="domain" description="Nephrocystin 3-like N-terminal" evidence="7">
    <location>
        <begin position="407"/>
        <end position="572"/>
    </location>
</feature>
<dbReference type="PROSITE" id="PS50088">
    <property type="entry name" value="ANK_REPEAT"/>
    <property type="match status" value="2"/>
</dbReference>
<dbReference type="InterPro" id="IPR055497">
    <property type="entry name" value="DUF7069"/>
</dbReference>
<gene>
    <name evidence="8" type="ORF">EKO27_g4558</name>
</gene>
<dbReference type="InterPro" id="IPR054471">
    <property type="entry name" value="GPIID_WHD"/>
</dbReference>
<accession>A0A439D826</accession>
<feature type="domain" description="GPI inositol-deacylase winged helix" evidence="5">
    <location>
        <begin position="685"/>
        <end position="765"/>
    </location>
</feature>
<keyword evidence="2" id="KW-0040">ANK repeat</keyword>
<dbReference type="InterPro" id="IPR056884">
    <property type="entry name" value="NPHP3-like_N"/>
</dbReference>
<evidence type="ECO:0000259" key="4">
    <source>
        <dbReference type="Pfam" id="PF17100"/>
    </source>
</evidence>
<evidence type="ECO:0000256" key="1">
    <source>
        <dbReference type="ARBA" id="ARBA00022737"/>
    </source>
</evidence>
<feature type="compositionally biased region" description="Polar residues" evidence="3">
    <location>
        <begin position="52"/>
        <end position="72"/>
    </location>
</feature>
<organism evidence="8 9">
    <name type="scientific">Xylaria grammica</name>
    <dbReference type="NCBI Taxonomy" id="363999"/>
    <lineage>
        <taxon>Eukaryota</taxon>
        <taxon>Fungi</taxon>
        <taxon>Dikarya</taxon>
        <taxon>Ascomycota</taxon>
        <taxon>Pezizomycotina</taxon>
        <taxon>Sordariomycetes</taxon>
        <taxon>Xylariomycetidae</taxon>
        <taxon>Xylariales</taxon>
        <taxon>Xylariaceae</taxon>
        <taxon>Xylaria</taxon>
    </lineage>
</organism>
<reference evidence="8 9" key="1">
    <citation type="submission" date="2018-12" db="EMBL/GenBank/DDBJ databases">
        <title>Draft genome sequence of Xylaria grammica IHI A82.</title>
        <authorList>
            <person name="Buettner E."/>
            <person name="Kellner H."/>
        </authorList>
    </citation>
    <scope>NUCLEOTIDE SEQUENCE [LARGE SCALE GENOMIC DNA]</scope>
    <source>
        <strain evidence="8 9">IHI A82</strain>
    </source>
</reference>
<dbReference type="InterPro" id="IPR027417">
    <property type="entry name" value="P-loop_NTPase"/>
</dbReference>
<dbReference type="Pfam" id="PF12796">
    <property type="entry name" value="Ank_2"/>
    <property type="match status" value="2"/>
</dbReference>
<dbReference type="InterPro" id="IPR036770">
    <property type="entry name" value="Ankyrin_rpt-contain_sf"/>
</dbReference>
<feature type="domain" description="DUF7069" evidence="6">
    <location>
        <begin position="603"/>
        <end position="667"/>
    </location>
</feature>
<evidence type="ECO:0000259" key="7">
    <source>
        <dbReference type="Pfam" id="PF24883"/>
    </source>
</evidence>
<dbReference type="PROSITE" id="PS50297">
    <property type="entry name" value="ANK_REP_REGION"/>
    <property type="match status" value="2"/>
</dbReference>
<dbReference type="Gene3D" id="3.40.50.300">
    <property type="entry name" value="P-loop containing nucleotide triphosphate hydrolases"/>
    <property type="match status" value="1"/>
</dbReference>
<dbReference type="PANTHER" id="PTHR10039">
    <property type="entry name" value="AMELOGENIN"/>
    <property type="match status" value="1"/>
</dbReference>
<name>A0A439D826_9PEZI</name>
<dbReference type="InterPro" id="IPR002110">
    <property type="entry name" value="Ankyrin_rpt"/>
</dbReference>
<dbReference type="AlphaFoldDB" id="A0A439D826"/>
<dbReference type="SUPFAM" id="SSF52540">
    <property type="entry name" value="P-loop containing nucleoside triphosphate hydrolases"/>
    <property type="match status" value="1"/>
</dbReference>
<dbReference type="InterPro" id="IPR031359">
    <property type="entry name" value="NACHT_N"/>
</dbReference>
<sequence>MSSLWWNREPRKDSLSGFRKRVDDLKLWKRRKSLPASVDHDQGRRGSITEAPISSQAVNRPESPTVSRASRTSVATVESTILSNSCVTNDATTPGGGRAAMIGPKSLWDLAYNSLREERPDVVGAYEELLSKTLPSLANASSTTELENLLSITPSIPPNTTPIVDTKIPVVAAQSLASRRKMMEDIVDLGQKHMDGKRIAFKIGQQEFVLRDQMQYVVAGIQVGKDWINDAVKASPLASAAWAGVCLLLPLLTNPSEVQAVNAEGLAYVTQRIRYYTAMESLFLYGQDEEVFSAAVKREYEERLVELYQAIIDFQAQSVMRFFRRRFSNLLRETVKWDPWEEMLKKVKELGDNLEKESLQINTAANRAALGVLTRWQRESDEGRCLQSFKQGDYAWYKDRIEDRVPDTCLWFLNHASYQSWLETGSGPLLVSADPGCGKSVLTRYLIDSSFGFRVPKEAAICYFFFKEGDQNTIALAFCALIHQLLCLRPQLMRHALRRYRQNGEQLANNVTELWNILEDAAADPVAGTVIIVLDALDECLQDERNMATLSRYIRRHFEQGPKTLKILMTSRPYQSTVQYIQGLEETFPSIRINGEDESETIRAEINSVIEFRVSRMNKFDNNLKAHLRKRLLSITHWTYLWLYLVCAYLESPTIKSTIRGLDKAIRHLPTTVEDAYEKILSRSAEPKETRKAMLILLSAYRPLTLGEMQIALALNIKTSSLEELDMESDGKFKDRLRELCGLFITVHDKKVYFLHQTAREFLLPRSTPSPSPCTAIGWAHTLSLRQAHTVLAESCTIYLHLLRSPTDVNPEADMLDYSANNWGTHFREADISDGAAIVPFGLRICDPDSSSFSTWFEIWEESRGWDDTSTTLKIASFLGHKATVRLLLNTSTVDVDSRDFGGRTPLWWAVYHGYDAIVELLLGTGKVNVDSEDPFGRTPLACAAKKGYEAIVKLLIKTGKVDVNRKDKFGQTPLMCAAENGDEAMVKLLLTADKIDVDFRNQKGDTALFHAVNKMHKGVVKLLLDTGKVDVNSKDKAGCTVLALAAVSGQEAVVKFLLDTGKVNINARDSNHRTPRSWAAMHGHETIVQMLSQEVV</sequence>
<dbReference type="Gene3D" id="1.25.40.20">
    <property type="entry name" value="Ankyrin repeat-containing domain"/>
    <property type="match status" value="1"/>
</dbReference>
<evidence type="ECO:0000313" key="9">
    <source>
        <dbReference type="Proteomes" id="UP000286045"/>
    </source>
</evidence>